<evidence type="ECO:0000313" key="5">
    <source>
        <dbReference type="EMBL" id="CDW85355.1"/>
    </source>
</evidence>
<dbReference type="AlphaFoldDB" id="A0A078ASB7"/>
<feature type="domain" description="Piwi" evidence="4">
    <location>
        <begin position="513"/>
        <end position="827"/>
    </location>
</feature>
<evidence type="ECO:0000313" key="6">
    <source>
        <dbReference type="Proteomes" id="UP000039865"/>
    </source>
</evidence>
<dbReference type="PROSITE" id="PS50822">
    <property type="entry name" value="PIWI"/>
    <property type="match status" value="1"/>
</dbReference>
<dbReference type="PANTHER" id="PTHR22891">
    <property type="entry name" value="EUKARYOTIC TRANSLATION INITIATION FACTOR 2C"/>
    <property type="match status" value="1"/>
</dbReference>
<dbReference type="InterPro" id="IPR036085">
    <property type="entry name" value="PAZ_dom_sf"/>
</dbReference>
<gene>
    <name evidence="5" type="primary">Contig778.g848</name>
    <name evidence="5" type="ORF">STYLEM_14430</name>
</gene>
<dbReference type="SMART" id="SM00949">
    <property type="entry name" value="PAZ"/>
    <property type="match status" value="1"/>
</dbReference>
<dbReference type="Pfam" id="PF02171">
    <property type="entry name" value="Piwi"/>
    <property type="match status" value="1"/>
</dbReference>
<name>A0A078ASB7_STYLE</name>
<evidence type="ECO:0000256" key="2">
    <source>
        <dbReference type="SAM" id="MobiDB-lite"/>
    </source>
</evidence>
<dbReference type="Gene3D" id="3.40.50.2300">
    <property type="match status" value="1"/>
</dbReference>
<dbReference type="Pfam" id="PF02170">
    <property type="entry name" value="PAZ"/>
    <property type="match status" value="1"/>
</dbReference>
<dbReference type="InterPro" id="IPR003100">
    <property type="entry name" value="PAZ_dom"/>
</dbReference>
<dbReference type="GO" id="GO:0003723">
    <property type="term" value="F:RNA binding"/>
    <property type="evidence" value="ECO:0007669"/>
    <property type="project" value="InterPro"/>
</dbReference>
<comment type="similarity">
    <text evidence="1">Belongs to the argonaute family.</text>
</comment>
<dbReference type="PROSITE" id="PS50821">
    <property type="entry name" value="PAZ"/>
    <property type="match status" value="1"/>
</dbReference>
<feature type="compositionally biased region" description="Basic and acidic residues" evidence="2">
    <location>
        <begin position="1"/>
        <end position="32"/>
    </location>
</feature>
<dbReference type="InParanoid" id="A0A078ASB7"/>
<dbReference type="InterPro" id="IPR036397">
    <property type="entry name" value="RNaseH_sf"/>
</dbReference>
<sequence length="840" mass="96837">MDYRSRDRGGHQGRGEAFGRGDNRGHRGRAEGPNRGGSGFSSAPQIFQGQVGQLTTLQSNHHRMSTIKEHGVFHVYRLNFAPEPRFSSEKSSIIKNSKQALETIYGQIYSYGNDLFSIFEVREEQIINSQFKGSQFEVIINYETSFSLSSQDKEHQKYKGKILNFIQVAIKKTLYEFQFKQVGRLPRFYLHTDLQDVANYNLRVWSGYSMAVQSFNDGIFVNIDCATKFVEKSSVLDLIRRLQKDKYSQADIKQELVPKDQNEKGLVVITMYNSKKYQIDDIRFDITPKNHIFEYEIYDPETKQRYKHKSNMVEYMNKKNGIIIPVQDQDQPTLQSNYRDITIYLIPSLCFKDGLDKNFTSDSRKMRDLQEYKLSHPEQRYERINQLIEKFQAAQILENWGLKIDANFTNVKAKQLPPPKIIDNRNNEQNWSDYEQRKVKPLEQLKLKKETWALIYGSLDFDNANNAMQMFKQVGSQHSFIVEEPQYIELPRNDNGDLFVNGIISDIDPKYISIAVVIFGKRQGPEKAKIKAQLDLMGIPSQFMCSQTIQSKGKNASIFADTLKQMSAKMGLDLYNLSLPCYKKTMVIGTDVVISKGNTIMGMTASYNLQLSKYYSRVDTHKMPSRESGQDQRSQDEKQQLITESRCQILCKFIKDSLQNYQQCQNGPYPELIVIYRDGIGGESMQDKCQEFEITRVIEVIQSSFEGYNPAIVYCFVNRNNQHRLFAKYNGQIMNPSSGTVLDIGLVENQGENTFDLQMIAPKTTVATAQPVQLRVVYNTSNLTKDQFELSTYHLCFNYVNYCGPIKVPSVCMYAKKIAQYAADNQIRPNDKLGHLLHFI</sequence>
<dbReference type="Gene3D" id="3.30.420.10">
    <property type="entry name" value="Ribonuclease H-like superfamily/Ribonuclease H"/>
    <property type="match status" value="1"/>
</dbReference>
<dbReference type="OrthoDB" id="10252740at2759"/>
<dbReference type="SUPFAM" id="SSF53098">
    <property type="entry name" value="Ribonuclease H-like"/>
    <property type="match status" value="1"/>
</dbReference>
<evidence type="ECO:0000259" key="3">
    <source>
        <dbReference type="PROSITE" id="PS50821"/>
    </source>
</evidence>
<dbReference type="Gene3D" id="2.170.260.10">
    <property type="entry name" value="paz domain"/>
    <property type="match status" value="1"/>
</dbReference>
<dbReference type="SMART" id="SM00950">
    <property type="entry name" value="Piwi"/>
    <property type="match status" value="1"/>
</dbReference>
<reference evidence="5 6" key="1">
    <citation type="submission" date="2014-06" db="EMBL/GenBank/DDBJ databases">
        <authorList>
            <person name="Swart Estienne"/>
        </authorList>
    </citation>
    <scope>NUCLEOTIDE SEQUENCE [LARGE SCALE GENOMIC DNA]</scope>
    <source>
        <strain evidence="5 6">130c</strain>
    </source>
</reference>
<dbReference type="EMBL" id="CCKQ01013663">
    <property type="protein sequence ID" value="CDW85355.1"/>
    <property type="molecule type" value="Genomic_DNA"/>
</dbReference>
<keyword evidence="6" id="KW-1185">Reference proteome</keyword>
<organism evidence="5 6">
    <name type="scientific">Stylonychia lemnae</name>
    <name type="common">Ciliate</name>
    <dbReference type="NCBI Taxonomy" id="5949"/>
    <lineage>
        <taxon>Eukaryota</taxon>
        <taxon>Sar</taxon>
        <taxon>Alveolata</taxon>
        <taxon>Ciliophora</taxon>
        <taxon>Intramacronucleata</taxon>
        <taxon>Spirotrichea</taxon>
        <taxon>Stichotrichia</taxon>
        <taxon>Sporadotrichida</taxon>
        <taxon>Oxytrichidae</taxon>
        <taxon>Stylonychinae</taxon>
        <taxon>Stylonychia</taxon>
    </lineage>
</organism>
<dbReference type="SUPFAM" id="SSF101690">
    <property type="entry name" value="PAZ domain"/>
    <property type="match status" value="1"/>
</dbReference>
<evidence type="ECO:0000256" key="1">
    <source>
        <dbReference type="RuleBase" id="RU361178"/>
    </source>
</evidence>
<evidence type="ECO:0000259" key="4">
    <source>
        <dbReference type="PROSITE" id="PS50822"/>
    </source>
</evidence>
<feature type="region of interest" description="Disordered" evidence="2">
    <location>
        <begin position="1"/>
        <end position="44"/>
    </location>
</feature>
<protein>
    <submittedName>
        <fullName evidence="5">Piwi-like protein 1</fullName>
    </submittedName>
</protein>
<dbReference type="InterPro" id="IPR003165">
    <property type="entry name" value="Piwi"/>
</dbReference>
<accession>A0A078ASB7</accession>
<dbReference type="InterPro" id="IPR012337">
    <property type="entry name" value="RNaseH-like_sf"/>
</dbReference>
<proteinExistence type="inferred from homology"/>
<dbReference type="Proteomes" id="UP000039865">
    <property type="component" value="Unassembled WGS sequence"/>
</dbReference>
<feature type="domain" description="PAZ" evidence="3">
    <location>
        <begin position="234"/>
        <end position="354"/>
    </location>
</feature>